<keyword evidence="2" id="KW-1185">Reference proteome</keyword>
<evidence type="ECO:0000313" key="1">
    <source>
        <dbReference type="EMBL" id="EEH37363.1"/>
    </source>
</evidence>
<dbReference type="KEGG" id="pbl:PAAG_07644"/>
<dbReference type="EMBL" id="KN294017">
    <property type="protein sequence ID" value="EEH37363.1"/>
    <property type="molecule type" value="Genomic_DNA"/>
</dbReference>
<gene>
    <name evidence="1" type="ORF">PAAG_07644</name>
</gene>
<protein>
    <submittedName>
        <fullName evidence="1">Uncharacterized protein</fullName>
    </submittedName>
</protein>
<proteinExistence type="predicted"/>
<dbReference type="RefSeq" id="XP_002790345.1">
    <property type="nucleotide sequence ID" value="XM_002790299.1"/>
</dbReference>
<sequence>MPGEPRTGWTGWATVGDRGLPWAAVGYLQAYPGLARPGWVADFAGLETYTWYYRGHGNEFVLEYYGMVIPTPSPLEEPNNFPIETTGKFHAGLNALNPSRHPTTKANICGSAPRQITRLKEP</sequence>
<reference evidence="1 2" key="1">
    <citation type="journal article" date="2011" name="PLoS Genet.">
        <title>Comparative genomic analysis of human fungal pathogens causing paracoccidioidomycosis.</title>
        <authorList>
            <person name="Desjardins C.A."/>
            <person name="Champion M.D."/>
            <person name="Holder J.W."/>
            <person name="Muszewska A."/>
            <person name="Goldberg J."/>
            <person name="Bailao A.M."/>
            <person name="Brigido M.M."/>
            <person name="Ferreira M.E."/>
            <person name="Garcia A.M."/>
            <person name="Grynberg M."/>
            <person name="Gujja S."/>
            <person name="Heiman D.I."/>
            <person name="Henn M.R."/>
            <person name="Kodira C.D."/>
            <person name="Leon-Narvaez H."/>
            <person name="Longo L.V."/>
            <person name="Ma L.J."/>
            <person name="Malavazi I."/>
            <person name="Matsuo A.L."/>
            <person name="Morais F.V."/>
            <person name="Pereira M."/>
            <person name="Rodriguez-Brito S."/>
            <person name="Sakthikumar S."/>
            <person name="Salem-Izacc S.M."/>
            <person name="Sykes S.M."/>
            <person name="Teixeira M.M."/>
            <person name="Vallejo M.C."/>
            <person name="Walter M.E."/>
            <person name="Yandava C."/>
            <person name="Young S."/>
            <person name="Zeng Q."/>
            <person name="Zucker J."/>
            <person name="Felipe M.S."/>
            <person name="Goldman G.H."/>
            <person name="Haas B.J."/>
            <person name="McEwen J.G."/>
            <person name="Nino-Vega G."/>
            <person name="Puccia R."/>
            <person name="San-Blas G."/>
            <person name="Soares C.M."/>
            <person name="Birren B.W."/>
            <person name="Cuomo C.A."/>
        </authorList>
    </citation>
    <scope>NUCLEOTIDE SEQUENCE [LARGE SCALE GENOMIC DNA]</scope>
    <source>
        <strain evidence="2">ATCC MYA-826 / Pb01</strain>
    </source>
</reference>
<accession>C1HAJ0</accession>
<evidence type="ECO:0000313" key="2">
    <source>
        <dbReference type="Proteomes" id="UP000002059"/>
    </source>
</evidence>
<dbReference type="AlphaFoldDB" id="C1HAJ0"/>
<dbReference type="HOGENOM" id="CLU_2027422_0_0_1"/>
<dbReference type="VEuPathDB" id="FungiDB:PAAG_07644"/>
<dbReference type="Proteomes" id="UP000002059">
    <property type="component" value="Partially assembled WGS sequence"/>
</dbReference>
<organism evidence="1 2">
    <name type="scientific">Paracoccidioides lutzii (strain ATCC MYA-826 / Pb01)</name>
    <name type="common">Paracoccidioides brasiliensis</name>
    <dbReference type="NCBI Taxonomy" id="502779"/>
    <lineage>
        <taxon>Eukaryota</taxon>
        <taxon>Fungi</taxon>
        <taxon>Dikarya</taxon>
        <taxon>Ascomycota</taxon>
        <taxon>Pezizomycotina</taxon>
        <taxon>Eurotiomycetes</taxon>
        <taxon>Eurotiomycetidae</taxon>
        <taxon>Onygenales</taxon>
        <taxon>Ajellomycetaceae</taxon>
        <taxon>Paracoccidioides</taxon>
    </lineage>
</organism>
<dbReference type="GeneID" id="9093488"/>
<name>C1HAJ0_PARBA</name>